<feature type="transmembrane region" description="Helical" evidence="1">
    <location>
        <begin position="84"/>
        <end position="104"/>
    </location>
</feature>
<dbReference type="AlphaFoldDB" id="A0A833WU71"/>
<accession>A0A833WU71</accession>
<feature type="transmembrane region" description="Helical" evidence="1">
    <location>
        <begin position="146"/>
        <end position="166"/>
    </location>
</feature>
<evidence type="ECO:0000313" key="2">
    <source>
        <dbReference type="EMBL" id="KAF4037461.1"/>
    </source>
</evidence>
<keyword evidence="1" id="KW-1133">Transmembrane helix</keyword>
<keyword evidence="4" id="KW-1185">Reference proteome</keyword>
<dbReference type="EMBL" id="WSZM01000239">
    <property type="protein sequence ID" value="KAF4037461.1"/>
    <property type="molecule type" value="Genomic_DNA"/>
</dbReference>
<evidence type="ECO:0000256" key="1">
    <source>
        <dbReference type="SAM" id="Phobius"/>
    </source>
</evidence>
<organism evidence="2 4">
    <name type="scientific">Phytophthora infestans</name>
    <name type="common">Potato late blight agent</name>
    <name type="synonym">Botrytis infestans</name>
    <dbReference type="NCBI Taxonomy" id="4787"/>
    <lineage>
        <taxon>Eukaryota</taxon>
        <taxon>Sar</taxon>
        <taxon>Stramenopiles</taxon>
        <taxon>Oomycota</taxon>
        <taxon>Peronosporomycetes</taxon>
        <taxon>Peronosporales</taxon>
        <taxon>Peronosporaceae</taxon>
        <taxon>Phytophthora</taxon>
    </lineage>
</organism>
<evidence type="ECO:0000313" key="3">
    <source>
        <dbReference type="EMBL" id="KAF4142470.1"/>
    </source>
</evidence>
<dbReference type="Proteomes" id="UP000704712">
    <property type="component" value="Unassembled WGS sequence"/>
</dbReference>
<name>A0A833WU71_PHYIN</name>
<proteinExistence type="predicted"/>
<evidence type="ECO:0000313" key="4">
    <source>
        <dbReference type="Proteomes" id="UP000602510"/>
    </source>
</evidence>
<keyword evidence="1" id="KW-0812">Transmembrane</keyword>
<dbReference type="EMBL" id="JAACNO010001189">
    <property type="protein sequence ID" value="KAF4142470.1"/>
    <property type="molecule type" value="Genomic_DNA"/>
</dbReference>
<comment type="caution">
    <text evidence="2">The sequence shown here is derived from an EMBL/GenBank/DDBJ whole genome shotgun (WGS) entry which is preliminary data.</text>
</comment>
<feature type="transmembrane region" description="Helical" evidence="1">
    <location>
        <begin position="54"/>
        <end position="72"/>
    </location>
</feature>
<keyword evidence="1" id="KW-0472">Membrane</keyword>
<reference evidence="2" key="1">
    <citation type="submission" date="2020-04" db="EMBL/GenBank/DDBJ databases">
        <title>Hybrid Assembly of Korean Phytophthora infestans isolates.</title>
        <authorList>
            <person name="Prokchorchik M."/>
            <person name="Lee Y."/>
            <person name="Seo J."/>
            <person name="Cho J.-H."/>
            <person name="Park Y.-E."/>
            <person name="Jang D.-C."/>
            <person name="Im J.-S."/>
            <person name="Choi J.-G."/>
            <person name="Park H.-J."/>
            <person name="Lee G.-B."/>
            <person name="Lee Y.-G."/>
            <person name="Hong S.-Y."/>
            <person name="Cho K."/>
            <person name="Sohn K.H."/>
        </authorList>
    </citation>
    <scope>NUCLEOTIDE SEQUENCE</scope>
    <source>
        <strain evidence="2">KR_1_A1</strain>
        <strain evidence="3">KR_2_A2</strain>
    </source>
</reference>
<sequence>MLTLLRLTSVDLGSAATQYNEQLLVPSRTVAMAVVACGWEFIAETTRSTDVVRILLLIVPQLLLLVMVASQFLPVFKLHTRNQIIVVSVVITPMVAAAVIYSSFRLGIGLCCCSRMLCPATAPAPNASACGLVVNNCYMAFIRKIAHFYGAASLLPALASVIFATLRCTSRQAASRTHCQAILRKTH</sequence>
<gene>
    <name evidence="2" type="ORF">GN244_ATG10504</name>
    <name evidence="3" type="ORF">GN958_ATG08344</name>
</gene>
<dbReference type="Proteomes" id="UP000602510">
    <property type="component" value="Unassembled WGS sequence"/>
</dbReference>
<evidence type="ECO:0008006" key="5">
    <source>
        <dbReference type="Google" id="ProtNLM"/>
    </source>
</evidence>
<protein>
    <recommendedName>
        <fullName evidence="5">Transmembrane protein</fullName>
    </recommendedName>
</protein>